<comment type="caution">
    <text evidence="1">The sequence shown here is derived from an EMBL/GenBank/DDBJ whole genome shotgun (WGS) entry which is preliminary data.</text>
</comment>
<dbReference type="Proteomes" id="UP000790580">
    <property type="component" value="Unassembled WGS sequence"/>
</dbReference>
<gene>
    <name evidence="1" type="ORF">KS407_11975</name>
</gene>
<proteinExistence type="predicted"/>
<protein>
    <submittedName>
        <fullName evidence="1">Uncharacterized protein</fullName>
    </submittedName>
</protein>
<keyword evidence="2" id="KW-1185">Reference proteome</keyword>
<reference evidence="1 2" key="1">
    <citation type="submission" date="2021-06" db="EMBL/GenBank/DDBJ databases">
        <title>Bacillus sp. RD4P76, an endophyte from a halophyte.</title>
        <authorList>
            <person name="Sun J.-Q."/>
        </authorList>
    </citation>
    <scope>NUCLEOTIDE SEQUENCE [LARGE SCALE GENOMIC DNA]</scope>
    <source>
        <strain evidence="1 2">JCM 17098</strain>
    </source>
</reference>
<dbReference type="RefSeq" id="WP_216943355.1">
    <property type="nucleotide sequence ID" value="NZ_JAHQCR010000050.1"/>
</dbReference>
<evidence type="ECO:0000313" key="2">
    <source>
        <dbReference type="Proteomes" id="UP000790580"/>
    </source>
</evidence>
<evidence type="ECO:0000313" key="1">
    <source>
        <dbReference type="EMBL" id="MBU9722153.1"/>
    </source>
</evidence>
<organism evidence="1 2">
    <name type="scientific">Evansella alkalicola</name>
    <dbReference type="NCBI Taxonomy" id="745819"/>
    <lineage>
        <taxon>Bacteria</taxon>
        <taxon>Bacillati</taxon>
        <taxon>Bacillota</taxon>
        <taxon>Bacilli</taxon>
        <taxon>Bacillales</taxon>
        <taxon>Bacillaceae</taxon>
        <taxon>Evansella</taxon>
    </lineage>
</organism>
<dbReference type="EMBL" id="JAHQCR010000050">
    <property type="protein sequence ID" value="MBU9722153.1"/>
    <property type="molecule type" value="Genomic_DNA"/>
</dbReference>
<accession>A0ABS6JU95</accession>
<sequence>MLKQIITQVNIYFVIFINNSGGHAASNAQRFVDRLGLKYSGLAPRQLGLFDG</sequence>
<name>A0ABS6JU95_9BACI</name>